<reference evidence="10" key="1">
    <citation type="submission" date="2014-03" db="EMBL/GenBank/DDBJ databases">
        <authorList>
            <person name="Aksoy S."/>
            <person name="Warren W."/>
            <person name="Wilson R.K."/>
        </authorList>
    </citation>
    <scope>NUCLEOTIDE SEQUENCE [LARGE SCALE GENOMIC DNA]</scope>
    <source>
        <strain evidence="10">IAEA</strain>
    </source>
</reference>
<dbReference type="STRING" id="7398.A0A1A9ZYY0"/>
<evidence type="ECO:0000256" key="6">
    <source>
        <dbReference type="ARBA" id="ARBA00023125"/>
    </source>
</evidence>
<evidence type="ECO:0000256" key="3">
    <source>
        <dbReference type="ARBA" id="ARBA00022741"/>
    </source>
</evidence>
<keyword evidence="4" id="KW-0378">Hydrolase</keyword>
<name>A0A1A9ZYY0_GLOPL</name>
<keyword evidence="10" id="KW-1185">Reference proteome</keyword>
<dbReference type="Pfam" id="PF00176">
    <property type="entry name" value="SNF2-rel_dom"/>
    <property type="match status" value="1"/>
</dbReference>
<comment type="subcellular location">
    <subcellularLocation>
        <location evidence="1">Nucleus</location>
    </subcellularLocation>
</comment>
<dbReference type="Gene3D" id="3.40.50.10810">
    <property type="entry name" value="Tandem AAA-ATPase domain"/>
    <property type="match status" value="1"/>
</dbReference>
<keyword evidence="4" id="KW-0347">Helicase</keyword>
<dbReference type="PANTHER" id="PTHR45797">
    <property type="entry name" value="RAD54-LIKE"/>
    <property type="match status" value="1"/>
</dbReference>
<dbReference type="InterPro" id="IPR000330">
    <property type="entry name" value="SNF2_N"/>
</dbReference>
<evidence type="ECO:0000313" key="10">
    <source>
        <dbReference type="Proteomes" id="UP000092445"/>
    </source>
</evidence>
<dbReference type="SUPFAM" id="SSF52540">
    <property type="entry name" value="P-loop containing nucleoside triphosphate hydrolases"/>
    <property type="match status" value="1"/>
</dbReference>
<reference evidence="9" key="2">
    <citation type="submission" date="2020-05" db="UniProtKB">
        <authorList>
            <consortium name="EnsemblMetazoa"/>
        </authorList>
    </citation>
    <scope>IDENTIFICATION</scope>
    <source>
        <strain evidence="9">IAEA</strain>
    </source>
</reference>
<dbReference type="InterPro" id="IPR027417">
    <property type="entry name" value="P-loop_NTPase"/>
</dbReference>
<dbReference type="GO" id="GO:0004386">
    <property type="term" value="F:helicase activity"/>
    <property type="evidence" value="ECO:0007669"/>
    <property type="project" value="UniProtKB-KW"/>
</dbReference>
<dbReference type="EnsemblMetazoa" id="GPAI029297-RA">
    <property type="protein sequence ID" value="GPAI029297-PA"/>
    <property type="gene ID" value="GPAI029297"/>
</dbReference>
<organism evidence="9 10">
    <name type="scientific">Glossina pallidipes</name>
    <name type="common">Tsetse fly</name>
    <dbReference type="NCBI Taxonomy" id="7398"/>
    <lineage>
        <taxon>Eukaryota</taxon>
        <taxon>Metazoa</taxon>
        <taxon>Ecdysozoa</taxon>
        <taxon>Arthropoda</taxon>
        <taxon>Hexapoda</taxon>
        <taxon>Insecta</taxon>
        <taxon>Pterygota</taxon>
        <taxon>Neoptera</taxon>
        <taxon>Endopterygota</taxon>
        <taxon>Diptera</taxon>
        <taxon>Brachycera</taxon>
        <taxon>Muscomorpha</taxon>
        <taxon>Hippoboscoidea</taxon>
        <taxon>Glossinidae</taxon>
        <taxon>Glossina</taxon>
    </lineage>
</organism>
<evidence type="ECO:0000256" key="4">
    <source>
        <dbReference type="ARBA" id="ARBA00022806"/>
    </source>
</evidence>
<evidence type="ECO:0000256" key="5">
    <source>
        <dbReference type="ARBA" id="ARBA00022840"/>
    </source>
</evidence>
<dbReference type="PANTHER" id="PTHR45797:SF1">
    <property type="entry name" value="HELICASE ARIP4"/>
    <property type="match status" value="1"/>
</dbReference>
<evidence type="ECO:0000259" key="8">
    <source>
        <dbReference type="Pfam" id="PF00176"/>
    </source>
</evidence>
<dbReference type="GO" id="GO:0016887">
    <property type="term" value="F:ATP hydrolysis activity"/>
    <property type="evidence" value="ECO:0007669"/>
    <property type="project" value="InterPro"/>
</dbReference>
<dbReference type="VEuPathDB" id="VectorBase:GPAI029297"/>
<sequence length="96" mass="10965">MDEMYGALVRPCPDLVICDEGHRIKNSQAGISQALKEIHSHRRTVFTGYPLDTNLVEYWCTTVLSGPNYLRNKTQFCNMFERPVHNGFCVDSTDVL</sequence>
<keyword evidence="5" id="KW-0067">ATP-binding</keyword>
<evidence type="ECO:0000313" key="9">
    <source>
        <dbReference type="EnsemblMetazoa" id="GPAI029297-PA"/>
    </source>
</evidence>
<dbReference type="GO" id="GO:0005524">
    <property type="term" value="F:ATP binding"/>
    <property type="evidence" value="ECO:0007669"/>
    <property type="project" value="UniProtKB-KW"/>
</dbReference>
<proteinExistence type="inferred from homology"/>
<keyword evidence="6" id="KW-0238">DNA-binding</keyword>
<dbReference type="InterPro" id="IPR044574">
    <property type="entry name" value="ARIP4-like"/>
</dbReference>
<comment type="similarity">
    <text evidence="2">Belongs to the SNF2/RAD54 helicase family.</text>
</comment>
<dbReference type="GO" id="GO:0003677">
    <property type="term" value="F:DNA binding"/>
    <property type="evidence" value="ECO:0007669"/>
    <property type="project" value="UniProtKB-KW"/>
</dbReference>
<dbReference type="AlphaFoldDB" id="A0A1A9ZYY0"/>
<feature type="domain" description="SNF2 N-terminal" evidence="8">
    <location>
        <begin position="15"/>
        <end position="85"/>
    </location>
</feature>
<evidence type="ECO:0000256" key="1">
    <source>
        <dbReference type="ARBA" id="ARBA00004123"/>
    </source>
</evidence>
<dbReference type="GO" id="GO:0005634">
    <property type="term" value="C:nucleus"/>
    <property type="evidence" value="ECO:0007669"/>
    <property type="project" value="UniProtKB-SubCell"/>
</dbReference>
<accession>A0A1A9ZYY0</accession>
<evidence type="ECO:0000256" key="7">
    <source>
        <dbReference type="ARBA" id="ARBA00023242"/>
    </source>
</evidence>
<keyword evidence="7" id="KW-0539">Nucleus</keyword>
<dbReference type="InterPro" id="IPR038718">
    <property type="entry name" value="SNF2-like_sf"/>
</dbReference>
<protein>
    <recommendedName>
        <fullName evidence="8">SNF2 N-terminal domain-containing protein</fullName>
    </recommendedName>
</protein>
<keyword evidence="3" id="KW-0547">Nucleotide-binding</keyword>
<evidence type="ECO:0000256" key="2">
    <source>
        <dbReference type="ARBA" id="ARBA00007025"/>
    </source>
</evidence>
<dbReference type="Proteomes" id="UP000092445">
    <property type="component" value="Unassembled WGS sequence"/>
</dbReference>